<reference evidence="1" key="1">
    <citation type="submission" date="2021-11" db="EMBL/GenBank/DDBJ databases">
        <title>Description of novel Flavobacterium species.</title>
        <authorList>
            <person name="Saticioglu I.B."/>
            <person name="Ay H."/>
            <person name="Altun S."/>
            <person name="Duman M."/>
        </authorList>
    </citation>
    <scope>NUCLEOTIDE SEQUENCE</scope>
    <source>
        <strain evidence="1">F-126</strain>
    </source>
</reference>
<evidence type="ECO:0000313" key="2">
    <source>
        <dbReference type="Proteomes" id="UP001430700"/>
    </source>
</evidence>
<organism evidence="1 2">
    <name type="scientific">Flavobacterium lipolyticum</name>
    <dbReference type="NCBI Taxonomy" id="2893754"/>
    <lineage>
        <taxon>Bacteria</taxon>
        <taxon>Pseudomonadati</taxon>
        <taxon>Bacteroidota</taxon>
        <taxon>Flavobacteriia</taxon>
        <taxon>Flavobacteriales</taxon>
        <taxon>Flavobacteriaceae</taxon>
        <taxon>Flavobacterium</taxon>
    </lineage>
</organism>
<dbReference type="Proteomes" id="UP001430700">
    <property type="component" value="Unassembled WGS sequence"/>
</dbReference>
<sequence>MGIKIKKNNYLLLFVLLIFTKAIGQNKVAEIKKYAFNKCLSYNYQKIDSTFYNTYKDASGVQISINGNFLEDDELKNKVIDYAIAITGLYYSQKNNLHFETGDRNIVLCNCFAFYESKGLDLFVKKIVNVKDKIRKK</sequence>
<gene>
    <name evidence="1" type="ORF">LNQ34_22885</name>
</gene>
<proteinExistence type="predicted"/>
<dbReference type="InterPro" id="IPR038314">
    <property type="entry name" value="T6SS_sf"/>
</dbReference>
<name>A0ABS8M8R7_9FLAO</name>
<dbReference type="Gene3D" id="1.20.120.1620">
    <property type="match status" value="1"/>
</dbReference>
<dbReference type="RefSeq" id="WP_089078311.1">
    <property type="nucleotide sequence ID" value="NZ_JAJJMN010000003.1"/>
</dbReference>
<comment type="caution">
    <text evidence="1">The sequence shown here is derived from an EMBL/GenBank/DDBJ whole genome shotgun (WGS) entry which is preliminary data.</text>
</comment>
<evidence type="ECO:0000313" key="1">
    <source>
        <dbReference type="EMBL" id="MCC9020618.1"/>
    </source>
</evidence>
<keyword evidence="2" id="KW-1185">Reference proteome</keyword>
<accession>A0ABS8M8R7</accession>
<dbReference type="EMBL" id="JAJJMN010000003">
    <property type="protein sequence ID" value="MCC9020618.1"/>
    <property type="molecule type" value="Genomic_DNA"/>
</dbReference>
<protein>
    <submittedName>
        <fullName evidence="1">Uncharacterized protein</fullName>
    </submittedName>
</protein>